<organism evidence="1 2">
    <name type="scientific">Aspergillus melleus</name>
    <dbReference type="NCBI Taxonomy" id="138277"/>
    <lineage>
        <taxon>Eukaryota</taxon>
        <taxon>Fungi</taxon>
        <taxon>Dikarya</taxon>
        <taxon>Ascomycota</taxon>
        <taxon>Pezizomycotina</taxon>
        <taxon>Eurotiomycetes</taxon>
        <taxon>Eurotiomycetidae</taxon>
        <taxon>Eurotiales</taxon>
        <taxon>Aspergillaceae</taxon>
        <taxon>Aspergillus</taxon>
        <taxon>Aspergillus subgen. Circumdati</taxon>
    </lineage>
</organism>
<evidence type="ECO:0000313" key="2">
    <source>
        <dbReference type="Proteomes" id="UP001177260"/>
    </source>
</evidence>
<dbReference type="EMBL" id="JAOPJF010000018">
    <property type="protein sequence ID" value="KAK1146375.1"/>
    <property type="molecule type" value="Genomic_DNA"/>
</dbReference>
<proteinExistence type="predicted"/>
<dbReference type="Proteomes" id="UP001177260">
    <property type="component" value="Unassembled WGS sequence"/>
</dbReference>
<sequence length="356" mass="39509">MSQVEFVATLVTLFHSTRCEPLVAKGEHMEDKRAELKELMKESVSKLTLTVKDPASVKLRWAQGSRDHQEDRYKCILPHEFSPPQGAQIAYFAVYDGHGSAEASEFAFQSLHSHIADREEFRSGKYEEAIVLGLKDIDDKLYERFRGGSDESAMCGCTVALCLLDLTSGSLLVANLGDSPIIWGKKDGDGYRVERLSHSHKPSDNDERDRIFFAGGKLNDVTGEDRLGAINMTRALGDLQLKRPLNETAVEKGLEMIAGQSDSRNTEDDFMSRVPFTLTRRLSRSSSKQILILASDGVTDALEDEKLVTLIGTMEKQGHSARDISGATIELVGREKHSDNCTCIVVFLGYEDEESD</sequence>
<name>A0ACC3B7V3_9EURO</name>
<accession>A0ACC3B7V3</accession>
<protein>
    <submittedName>
        <fullName evidence="1">Uncharacterized protein</fullName>
    </submittedName>
</protein>
<reference evidence="1 2" key="1">
    <citation type="journal article" date="2023" name="ACS Omega">
        <title>Identification of the Neoaspergillic Acid Biosynthesis Gene Cluster by Establishing an In Vitro CRISPR-Ribonucleoprotein Genetic System in Aspergillus melleus.</title>
        <authorList>
            <person name="Yuan B."/>
            <person name="Grau M.F."/>
            <person name="Murata R.M."/>
            <person name="Torok T."/>
            <person name="Venkateswaran K."/>
            <person name="Stajich J.E."/>
            <person name="Wang C.C.C."/>
        </authorList>
    </citation>
    <scope>NUCLEOTIDE SEQUENCE [LARGE SCALE GENOMIC DNA]</scope>
    <source>
        <strain evidence="1 2">IMV 1140</strain>
    </source>
</reference>
<evidence type="ECO:0000313" key="1">
    <source>
        <dbReference type="EMBL" id="KAK1146375.1"/>
    </source>
</evidence>
<comment type="caution">
    <text evidence="1">The sequence shown here is derived from an EMBL/GenBank/DDBJ whole genome shotgun (WGS) entry which is preliminary data.</text>
</comment>
<keyword evidence="2" id="KW-1185">Reference proteome</keyword>
<gene>
    <name evidence="1" type="ORF">N8T08_003162</name>
</gene>